<feature type="compositionally biased region" description="Low complexity" evidence="1">
    <location>
        <begin position="237"/>
        <end position="247"/>
    </location>
</feature>
<evidence type="ECO:0000313" key="2">
    <source>
        <dbReference type="EMBL" id="GHJ87031.1"/>
    </source>
</evidence>
<keyword evidence="3" id="KW-1185">Reference proteome</keyword>
<feature type="region of interest" description="Disordered" evidence="1">
    <location>
        <begin position="234"/>
        <end position="351"/>
    </location>
</feature>
<feature type="compositionally biased region" description="Polar residues" evidence="1">
    <location>
        <begin position="249"/>
        <end position="258"/>
    </location>
</feature>
<dbReference type="AlphaFoldDB" id="A0A8H3TT61"/>
<feature type="compositionally biased region" description="Basic residues" evidence="1">
    <location>
        <begin position="305"/>
        <end position="317"/>
    </location>
</feature>
<dbReference type="EMBL" id="BLZA01000020">
    <property type="protein sequence ID" value="GHJ87031.1"/>
    <property type="molecule type" value="Genomic_DNA"/>
</dbReference>
<feature type="compositionally biased region" description="Basic residues" evidence="1">
    <location>
        <begin position="151"/>
        <end position="161"/>
    </location>
</feature>
<comment type="caution">
    <text evidence="2">The sequence shown here is derived from an EMBL/GenBank/DDBJ whole genome shotgun (WGS) entry which is preliminary data.</text>
</comment>
<dbReference type="Proteomes" id="UP000620104">
    <property type="component" value="Unassembled WGS sequence"/>
</dbReference>
<proteinExistence type="predicted"/>
<sequence>MEKPNQAGNDQRFRFEFKFPEKAPRDCDPRAYATWLQKEKRDGEKLAKQLNSDITYRSLWEGERGEARKKLKQAEHTKQHECHQEEAFYDQIRKYWYTGCIVRERRGGDPYHVHRDPADQDNQRACNAPAIFPDSIDTEELFRGKGTAAKPSKKRGKRKKKAEAGGNASLHSTFLEAVSIIMIGAQSRYNSVQSPEICRTNPSAEGSSAEISLGVIHGETGSVNCICEAVSPTHYTSGSPLSGSESSRPQETSITQLSKAKPSTMVAPQALAEEASSSTEPDKLKAGGNTEAQDRVDEGKQKSSGWKRTRQHRKMRRLQMGTGPGSKESDSRTEEKGNERFTCHSTNTTNTKTKPVLELTGTHEAEIHQESDSSTHEITAMTTCDVTTGRLQHTEIRGGRWEDSEDEEEARQYLDASLADLTVEAKHD</sequence>
<evidence type="ECO:0000313" key="3">
    <source>
        <dbReference type="Proteomes" id="UP000620104"/>
    </source>
</evidence>
<reference evidence="2" key="1">
    <citation type="submission" date="2020-07" db="EMBL/GenBank/DDBJ databases">
        <title>Draft Genome Sequence of a Deep-Sea Yeast, Naganishia (Cryptococcus) liquefaciens strain N6.</title>
        <authorList>
            <person name="Han Y.W."/>
            <person name="Kajitani R."/>
            <person name="Morimoto H."/>
            <person name="Parhat M."/>
            <person name="Tsubouchi H."/>
            <person name="Bakenova O."/>
            <person name="Ogata M."/>
            <person name="Argunhan B."/>
            <person name="Aoki R."/>
            <person name="Kajiwara S."/>
            <person name="Itoh T."/>
            <person name="Iwasaki H."/>
        </authorList>
    </citation>
    <scope>NUCLEOTIDE SEQUENCE</scope>
    <source>
        <strain evidence="2">N6</strain>
    </source>
</reference>
<gene>
    <name evidence="2" type="ORF">NliqN6_3433</name>
</gene>
<name>A0A8H3TT61_9TREE</name>
<protein>
    <submittedName>
        <fullName evidence="2">Uncharacterized protein</fullName>
    </submittedName>
</protein>
<feature type="compositionally biased region" description="Basic and acidic residues" evidence="1">
    <location>
        <begin position="292"/>
        <end position="301"/>
    </location>
</feature>
<feature type="compositionally biased region" description="Basic and acidic residues" evidence="1">
    <location>
        <begin position="327"/>
        <end position="342"/>
    </location>
</feature>
<accession>A0A8H3TT61</accession>
<feature type="region of interest" description="Disordered" evidence="1">
    <location>
        <begin position="147"/>
        <end position="166"/>
    </location>
</feature>
<organism evidence="2 3">
    <name type="scientific">Naganishia liquefaciens</name>
    <dbReference type="NCBI Taxonomy" id="104408"/>
    <lineage>
        <taxon>Eukaryota</taxon>
        <taxon>Fungi</taxon>
        <taxon>Dikarya</taxon>
        <taxon>Basidiomycota</taxon>
        <taxon>Agaricomycotina</taxon>
        <taxon>Tremellomycetes</taxon>
        <taxon>Filobasidiales</taxon>
        <taxon>Filobasidiaceae</taxon>
        <taxon>Naganishia</taxon>
    </lineage>
</organism>
<evidence type="ECO:0000256" key="1">
    <source>
        <dbReference type="SAM" id="MobiDB-lite"/>
    </source>
</evidence>